<evidence type="ECO:0000313" key="3">
    <source>
        <dbReference type="EMBL" id="MER6616003.1"/>
    </source>
</evidence>
<feature type="compositionally biased region" description="Basic and acidic residues" evidence="2">
    <location>
        <begin position="339"/>
        <end position="348"/>
    </location>
</feature>
<organism evidence="3 4">
    <name type="scientific">Streptomyces xantholiticus</name>
    <dbReference type="NCBI Taxonomy" id="68285"/>
    <lineage>
        <taxon>Bacteria</taxon>
        <taxon>Bacillati</taxon>
        <taxon>Actinomycetota</taxon>
        <taxon>Actinomycetes</taxon>
        <taxon>Kitasatosporales</taxon>
        <taxon>Streptomycetaceae</taxon>
        <taxon>Streptomyces</taxon>
    </lineage>
</organism>
<evidence type="ECO:0000256" key="2">
    <source>
        <dbReference type="SAM" id="MobiDB-lite"/>
    </source>
</evidence>
<dbReference type="EMBL" id="JBEPBX010000020">
    <property type="protein sequence ID" value="MER6616003.1"/>
    <property type="molecule type" value="Genomic_DNA"/>
</dbReference>
<comment type="caution">
    <text evidence="3">The sequence shown here is derived from an EMBL/GenBank/DDBJ whole genome shotgun (WGS) entry which is preliminary data.</text>
</comment>
<protein>
    <recommendedName>
        <fullName evidence="5">Band 7 domain-containing protein</fullName>
    </recommendedName>
</protein>
<feature type="region of interest" description="Disordered" evidence="2">
    <location>
        <begin position="1"/>
        <end position="38"/>
    </location>
</feature>
<feature type="region of interest" description="Disordered" evidence="2">
    <location>
        <begin position="325"/>
        <end position="406"/>
    </location>
</feature>
<evidence type="ECO:0008006" key="5">
    <source>
        <dbReference type="Google" id="ProtNLM"/>
    </source>
</evidence>
<evidence type="ECO:0000313" key="4">
    <source>
        <dbReference type="Proteomes" id="UP001445472"/>
    </source>
</evidence>
<accession>A0ABV1UYZ0</accession>
<gene>
    <name evidence="3" type="ORF">ABT276_22090</name>
</gene>
<reference evidence="3 4" key="1">
    <citation type="submission" date="2024-06" db="EMBL/GenBank/DDBJ databases">
        <title>The Natural Products Discovery Center: Release of the First 8490 Sequenced Strains for Exploring Actinobacteria Biosynthetic Diversity.</title>
        <authorList>
            <person name="Kalkreuter E."/>
            <person name="Kautsar S.A."/>
            <person name="Yang D."/>
            <person name="Bader C.D."/>
            <person name="Teijaro C.N."/>
            <person name="Fluegel L."/>
            <person name="Davis C.M."/>
            <person name="Simpson J.R."/>
            <person name="Lauterbach L."/>
            <person name="Steele A.D."/>
            <person name="Gui C."/>
            <person name="Meng S."/>
            <person name="Li G."/>
            <person name="Viehrig K."/>
            <person name="Ye F."/>
            <person name="Su P."/>
            <person name="Kiefer A.F."/>
            <person name="Nichols A."/>
            <person name="Cepeda A.J."/>
            <person name="Yan W."/>
            <person name="Fan B."/>
            <person name="Jiang Y."/>
            <person name="Adhikari A."/>
            <person name="Zheng C.-J."/>
            <person name="Schuster L."/>
            <person name="Cowan T.M."/>
            <person name="Smanski M.J."/>
            <person name="Chevrette M.G."/>
            <person name="De Carvalho L.P.S."/>
            <person name="Shen B."/>
        </authorList>
    </citation>
    <scope>NUCLEOTIDE SEQUENCE [LARGE SCALE GENOMIC DNA]</scope>
    <source>
        <strain evidence="3 4">NPDC000837</strain>
    </source>
</reference>
<evidence type="ECO:0000256" key="1">
    <source>
        <dbReference type="SAM" id="Coils"/>
    </source>
</evidence>
<sequence>MTSSGAGDLPGRQQDRPRVPQSPDGQSPDGPRKGPLLHECTLPYQRRSGQVAAVCLYSNGGHSVLWPSRREDCNKPWFGQPFSVFEVILGRHVTTFELALPAAGDAQSFQARAEVTWEVEDPHLVVEKAVWDVREMLHGDLLYALRQVSRRFRLTEAQRADEAVQAELRAGRMDLGRDLGLSTRVHVFIDLSEQVRDRVVEVENVTFAMRKDAAEAEAERRRDRYERERVAARAAELEQVLRRGEEAEIIHMMASNPDKVWEIRQAIRQEKREGQADYLNMFNRLLDAGMLERHDVGEQMYEVLRYLRESNSRVIGGVTDRVLTSGERSRPALSSRAADTPEPRRPFWDEEPEDTGAAAPAGPDDDGHVYEPTRVQSSAERDRDGQRTAGAQGARPSADFDDWGDE</sequence>
<name>A0ABV1UYZ0_9ACTN</name>
<keyword evidence="4" id="KW-1185">Reference proteome</keyword>
<keyword evidence="1" id="KW-0175">Coiled coil</keyword>
<proteinExistence type="predicted"/>
<dbReference type="Proteomes" id="UP001445472">
    <property type="component" value="Unassembled WGS sequence"/>
</dbReference>
<dbReference type="RefSeq" id="WP_351977443.1">
    <property type="nucleotide sequence ID" value="NZ_JBEPBX010000020.1"/>
</dbReference>
<feature type="coiled-coil region" evidence="1">
    <location>
        <begin position="208"/>
        <end position="247"/>
    </location>
</feature>